<keyword evidence="3" id="KW-1185">Reference proteome</keyword>
<dbReference type="Gene3D" id="3.10.180.10">
    <property type="entry name" value="2,3-Dihydroxybiphenyl 1,2-Dioxygenase, domain 1"/>
    <property type="match status" value="1"/>
</dbReference>
<dbReference type="PANTHER" id="PTHR35908:SF1">
    <property type="entry name" value="CONSERVED PROTEIN"/>
    <property type="match status" value="1"/>
</dbReference>
<evidence type="ECO:0000313" key="2">
    <source>
        <dbReference type="EMBL" id="MBC2959721.1"/>
    </source>
</evidence>
<dbReference type="Pfam" id="PF18029">
    <property type="entry name" value="Glyoxalase_6"/>
    <property type="match status" value="1"/>
</dbReference>
<evidence type="ECO:0000259" key="1">
    <source>
        <dbReference type="Pfam" id="PF18029"/>
    </source>
</evidence>
<dbReference type="InterPro" id="IPR029068">
    <property type="entry name" value="Glyas_Bleomycin-R_OHBP_Dase"/>
</dbReference>
<comment type="caution">
    <text evidence="2">The sequence shown here is derived from an EMBL/GenBank/DDBJ whole genome shotgun (WGS) entry which is preliminary data.</text>
</comment>
<accession>A0ABR6U5L0</accession>
<sequence>MTTSPDAPSPAATPTSTPTAISLGAVNVAADDPERLGAFWSAVLGVPATTPMPGLVILQPAPGGFGMMLMQRSDEEGNRLHLDLTVPWGTREAEVERLVAAGAEWKWDVLEEVPWVRWTTLADPEGNLFCLGEHPPSA</sequence>
<gene>
    <name evidence="2" type="ORF">H7344_05360</name>
</gene>
<dbReference type="PANTHER" id="PTHR35908">
    <property type="entry name" value="HYPOTHETICAL FUSION PROTEIN"/>
    <property type="match status" value="1"/>
</dbReference>
<feature type="domain" description="Glyoxalase-like" evidence="1">
    <location>
        <begin position="26"/>
        <end position="131"/>
    </location>
</feature>
<name>A0ABR6U5L0_9ACTN</name>
<dbReference type="SUPFAM" id="SSF54593">
    <property type="entry name" value="Glyoxalase/Bleomycin resistance protein/Dihydroxybiphenyl dioxygenase"/>
    <property type="match status" value="1"/>
</dbReference>
<dbReference type="InterPro" id="IPR041581">
    <property type="entry name" value="Glyoxalase_6"/>
</dbReference>
<evidence type="ECO:0000313" key="3">
    <source>
        <dbReference type="Proteomes" id="UP000604001"/>
    </source>
</evidence>
<dbReference type="Proteomes" id="UP000604001">
    <property type="component" value="Unassembled WGS sequence"/>
</dbReference>
<proteinExistence type="predicted"/>
<reference evidence="2 3" key="1">
    <citation type="submission" date="2020-08" db="EMBL/GenBank/DDBJ databases">
        <title>novel species in genus Nocardioides.</title>
        <authorList>
            <person name="Zhang G."/>
        </authorList>
    </citation>
    <scope>NUCLEOTIDE SEQUENCE [LARGE SCALE GENOMIC DNA]</scope>
    <source>
        <strain evidence="2 3">SC8A-24</strain>
    </source>
</reference>
<dbReference type="CDD" id="cd06587">
    <property type="entry name" value="VOC"/>
    <property type="match status" value="1"/>
</dbReference>
<protein>
    <submittedName>
        <fullName evidence="2">VOC family protein</fullName>
    </submittedName>
</protein>
<dbReference type="RefSeq" id="WP_186344960.1">
    <property type="nucleotide sequence ID" value="NZ_BMMR01000002.1"/>
</dbReference>
<organism evidence="2 3">
    <name type="scientific">Nocardioides deserti</name>
    <dbReference type="NCBI Taxonomy" id="1588644"/>
    <lineage>
        <taxon>Bacteria</taxon>
        <taxon>Bacillati</taxon>
        <taxon>Actinomycetota</taxon>
        <taxon>Actinomycetes</taxon>
        <taxon>Propionibacteriales</taxon>
        <taxon>Nocardioidaceae</taxon>
        <taxon>Nocardioides</taxon>
    </lineage>
</organism>
<dbReference type="EMBL" id="JACMYC010000002">
    <property type="protein sequence ID" value="MBC2959721.1"/>
    <property type="molecule type" value="Genomic_DNA"/>
</dbReference>